<dbReference type="EMBL" id="ML003172">
    <property type="protein sequence ID" value="RKP34512.1"/>
    <property type="molecule type" value="Genomic_DNA"/>
</dbReference>
<dbReference type="AlphaFoldDB" id="A0A4P9ZPJ9"/>
<dbReference type="Proteomes" id="UP000268162">
    <property type="component" value="Unassembled WGS sequence"/>
</dbReference>
<proteinExistence type="predicted"/>
<name>A0A4P9ZPJ9_9FUNG</name>
<protein>
    <submittedName>
        <fullName evidence="1">Uncharacterized protein</fullName>
    </submittedName>
</protein>
<evidence type="ECO:0000313" key="1">
    <source>
        <dbReference type="EMBL" id="RKP34512.1"/>
    </source>
</evidence>
<organism evidence="1 2">
    <name type="scientific">Dimargaris cristalligena</name>
    <dbReference type="NCBI Taxonomy" id="215637"/>
    <lineage>
        <taxon>Eukaryota</taxon>
        <taxon>Fungi</taxon>
        <taxon>Fungi incertae sedis</taxon>
        <taxon>Zoopagomycota</taxon>
        <taxon>Kickxellomycotina</taxon>
        <taxon>Dimargaritomycetes</taxon>
        <taxon>Dimargaritales</taxon>
        <taxon>Dimargaritaceae</taxon>
        <taxon>Dimargaris</taxon>
    </lineage>
</organism>
<keyword evidence="2" id="KW-1185">Reference proteome</keyword>
<sequence length="155" mass="17580">MAYWYKISHYLAKTLLLADPLSYYSSNISTSEAYKKLLDFSPLIGNLIQSIVIQSIYVSLTALCFDKLGYLYPGTGSQFHSRPSFATLVTAIQAFKPELEWLNKNTQALRAIKSSVERFDAFFPILGKIQTNDSKNLAPIIKYLYSDTFIKAMCH</sequence>
<evidence type="ECO:0000313" key="2">
    <source>
        <dbReference type="Proteomes" id="UP000268162"/>
    </source>
</evidence>
<reference evidence="2" key="1">
    <citation type="journal article" date="2018" name="Nat. Microbiol.">
        <title>Leveraging single-cell genomics to expand the fungal tree of life.</title>
        <authorList>
            <person name="Ahrendt S.R."/>
            <person name="Quandt C.A."/>
            <person name="Ciobanu D."/>
            <person name="Clum A."/>
            <person name="Salamov A."/>
            <person name="Andreopoulos B."/>
            <person name="Cheng J.F."/>
            <person name="Woyke T."/>
            <person name="Pelin A."/>
            <person name="Henrissat B."/>
            <person name="Reynolds N.K."/>
            <person name="Benny G.L."/>
            <person name="Smith M.E."/>
            <person name="James T.Y."/>
            <person name="Grigoriev I.V."/>
        </authorList>
    </citation>
    <scope>NUCLEOTIDE SEQUENCE [LARGE SCALE GENOMIC DNA]</scope>
    <source>
        <strain evidence="2">RSA 468</strain>
    </source>
</reference>
<gene>
    <name evidence="1" type="ORF">BJ085DRAFT_32453</name>
</gene>
<accession>A0A4P9ZPJ9</accession>